<comment type="caution">
    <text evidence="3">The sequence shown here is derived from an EMBL/GenBank/DDBJ whole genome shotgun (WGS) entry which is preliminary data.</text>
</comment>
<feature type="compositionally biased region" description="Polar residues" evidence="1">
    <location>
        <begin position="679"/>
        <end position="689"/>
    </location>
</feature>
<dbReference type="Proteomes" id="UP000653565">
    <property type="component" value="Unassembled WGS sequence"/>
</dbReference>
<reference evidence="3" key="2">
    <citation type="submission" date="2020-04" db="EMBL/GenBank/DDBJ databases">
        <authorList>
            <person name="Santos R.A.C."/>
            <person name="Steenwyk J.L."/>
            <person name="Rivero-Menendez O."/>
            <person name="Mead M.E."/>
            <person name="Silva L.P."/>
            <person name="Bastos R.W."/>
            <person name="Alastruey-Izquierdo A."/>
            <person name="Goldman G.H."/>
            <person name="Rokas A."/>
        </authorList>
    </citation>
    <scope>NUCLEOTIDE SEQUENCE</scope>
    <source>
        <strain evidence="3">CNM-CM6805</strain>
    </source>
</reference>
<sequence>MASTTTFLSLPAEIHLMICEYLDPASAVALKNANKHLRSALIVKNPKYFKSEDFDIYYMKLEMWPEYAGHFFCFECWVFLPANNFTNDKVTGKYGKNGEVVYGFITNVILARRHFTMLRRGDDLMYTIGHDAWKPWKDMRKVAIGDLPPMLNSGCFEKLVIVSSWDPAEGYALKFAVAIIEATSKIPGLHHIRAFGPQTQVIFMGWDRASVEKAANQYPVKEARRLQDEKDERENERRKIHIDYLNSHSQQTEDATPVSTYIDSETIERGYPDMANDLSLDIHRTNTPSVFKADFDFGVLEGVMIICSRKFTLDEYYAQANCDDESNWNDSMDEEGFKEETDDKDSVLAKENVKLGAKRNPPASKPMMRPKKYKAGQDQPHKYLLKLKCRETGEGMIHFQASNGTIKFKDKNFASFEGVADFPDMGQGRAKMAYYSYLWLKKPGVSENSFNYLVISADRNTADTLFRVLDENRSLVVEGSREVNIKELNRESSQIWTYDCDDNELPYRVNRIVSGSYPLEHQVSSLRDLVGKVKIVQMSVTNTVGKDPTGWKMLPELHLGIDHDCLSGYSFYVRRRGSSDVYWYNDGGVISLSQHKRSRFIVTVQTRHRAPKIPIIAKDKVEVQWVDVDSTRVLDVSKGFLALSLGATEVLYFSDFLQRFSIVYSDSAQPGDPYADSKISWSSESGKNNDSFELCEGVPVGELGDTHDY</sequence>
<feature type="region of interest" description="Disordered" evidence="1">
    <location>
        <begin position="669"/>
        <end position="689"/>
    </location>
</feature>
<feature type="domain" description="F-box" evidence="2">
    <location>
        <begin position="4"/>
        <end position="52"/>
    </location>
</feature>
<reference evidence="3" key="1">
    <citation type="journal article" date="2020" name="bioRxiv">
        <title>Genomic and phenotypic heterogeneity of clinical isolates of the human pathogens Aspergillus fumigatus, Aspergillus lentulus and Aspergillus fumigatiaffinis.</title>
        <authorList>
            <person name="dos Santos R.A.C."/>
            <person name="Steenwyk J.L."/>
            <person name="Rivero-Menendez O."/>
            <person name="Mead M.E."/>
            <person name="Silva L.P."/>
            <person name="Bastos R.W."/>
            <person name="Alastruey-Izquierdo A."/>
            <person name="Goldman G.H."/>
            <person name="Rokas A."/>
        </authorList>
    </citation>
    <scope>NUCLEOTIDE SEQUENCE</scope>
    <source>
        <strain evidence="3">CNM-CM6805</strain>
    </source>
</reference>
<dbReference type="InterPro" id="IPR001810">
    <property type="entry name" value="F-box_dom"/>
</dbReference>
<dbReference type="PROSITE" id="PS50181">
    <property type="entry name" value="FBOX"/>
    <property type="match status" value="1"/>
</dbReference>
<dbReference type="InterPro" id="IPR036047">
    <property type="entry name" value="F-box-like_dom_sf"/>
</dbReference>
<dbReference type="EMBL" id="JAAAPX010000090">
    <property type="protein sequence ID" value="KAF4232412.1"/>
    <property type="molecule type" value="Genomic_DNA"/>
</dbReference>
<protein>
    <recommendedName>
        <fullName evidence="2">F-box domain-containing protein</fullName>
    </recommendedName>
</protein>
<accession>A0A8H4M817</accession>
<evidence type="ECO:0000313" key="3">
    <source>
        <dbReference type="EMBL" id="KAF4232412.1"/>
    </source>
</evidence>
<evidence type="ECO:0000259" key="2">
    <source>
        <dbReference type="PROSITE" id="PS50181"/>
    </source>
</evidence>
<dbReference type="AlphaFoldDB" id="A0A8H4M817"/>
<gene>
    <name evidence="3" type="ORF">CNMCM6805_009942</name>
</gene>
<organism evidence="3 4">
    <name type="scientific">Aspergillus fumigatiaffinis</name>
    <dbReference type="NCBI Taxonomy" id="340414"/>
    <lineage>
        <taxon>Eukaryota</taxon>
        <taxon>Fungi</taxon>
        <taxon>Dikarya</taxon>
        <taxon>Ascomycota</taxon>
        <taxon>Pezizomycotina</taxon>
        <taxon>Eurotiomycetes</taxon>
        <taxon>Eurotiomycetidae</taxon>
        <taxon>Eurotiales</taxon>
        <taxon>Aspergillaceae</taxon>
        <taxon>Aspergillus</taxon>
        <taxon>Aspergillus subgen. Fumigati</taxon>
    </lineage>
</organism>
<name>A0A8H4M817_9EURO</name>
<proteinExistence type="predicted"/>
<keyword evidence="4" id="KW-1185">Reference proteome</keyword>
<evidence type="ECO:0000256" key="1">
    <source>
        <dbReference type="SAM" id="MobiDB-lite"/>
    </source>
</evidence>
<evidence type="ECO:0000313" key="4">
    <source>
        <dbReference type="Proteomes" id="UP000653565"/>
    </source>
</evidence>
<dbReference type="SUPFAM" id="SSF81383">
    <property type="entry name" value="F-box domain"/>
    <property type="match status" value="1"/>
</dbReference>